<dbReference type="Proteomes" id="UP000483432">
    <property type="component" value="Unassembled WGS sequence"/>
</dbReference>
<dbReference type="InterPro" id="IPR036890">
    <property type="entry name" value="HATPase_C_sf"/>
</dbReference>
<dbReference type="GO" id="GO:0000160">
    <property type="term" value="P:phosphorelay signal transduction system"/>
    <property type="evidence" value="ECO:0007669"/>
    <property type="project" value="UniProtKB-KW"/>
</dbReference>
<dbReference type="Pfam" id="PF02518">
    <property type="entry name" value="HATPase_c"/>
    <property type="match status" value="1"/>
</dbReference>
<dbReference type="PANTHER" id="PTHR24421:SF58">
    <property type="entry name" value="SIGNAL TRANSDUCTION HISTIDINE-PROTEIN KINASE_PHOSPHATASE UHPB"/>
    <property type="match status" value="1"/>
</dbReference>
<dbReference type="InterPro" id="IPR050482">
    <property type="entry name" value="Sensor_HK_TwoCompSys"/>
</dbReference>
<dbReference type="InterPro" id="IPR003594">
    <property type="entry name" value="HATPase_dom"/>
</dbReference>
<dbReference type="AlphaFoldDB" id="A0A7C9P9Q2"/>
<evidence type="ECO:0000256" key="2">
    <source>
        <dbReference type="ARBA" id="ARBA00022777"/>
    </source>
</evidence>
<dbReference type="GO" id="GO:0016301">
    <property type="term" value="F:kinase activity"/>
    <property type="evidence" value="ECO:0007669"/>
    <property type="project" value="UniProtKB-KW"/>
</dbReference>
<dbReference type="CDD" id="cd16917">
    <property type="entry name" value="HATPase_UhpB-NarQ-NarX-like"/>
    <property type="match status" value="1"/>
</dbReference>
<dbReference type="Gene3D" id="3.30.565.10">
    <property type="entry name" value="Histidine kinase-like ATPase, C-terminal domain"/>
    <property type="match status" value="1"/>
</dbReference>
<evidence type="ECO:0000256" key="3">
    <source>
        <dbReference type="ARBA" id="ARBA00023012"/>
    </source>
</evidence>
<gene>
    <name evidence="5" type="ORF">GZ085_14570</name>
</gene>
<evidence type="ECO:0000313" key="5">
    <source>
        <dbReference type="EMBL" id="NDP49579.1"/>
    </source>
</evidence>
<dbReference type="SUPFAM" id="SSF55874">
    <property type="entry name" value="ATPase domain of HSP90 chaperone/DNA topoisomerase II/histidine kinase"/>
    <property type="match status" value="1"/>
</dbReference>
<reference evidence="5 6" key="1">
    <citation type="submission" date="2019-09" db="EMBL/GenBank/DDBJ databases">
        <title>H2 Metabolism Revealed by Metagenomic Analysis in Subglacial Sediment of East Antarctica.</title>
        <authorList>
            <person name="Yang Z."/>
            <person name="Zhang Y."/>
            <person name="Lv Y."/>
            <person name="Yan W."/>
            <person name="Xiao X."/>
            <person name="Sun B."/>
            <person name="Ma H."/>
        </authorList>
    </citation>
    <scope>NUCLEOTIDE SEQUENCE [LARGE SCALE GENOMIC DNA]</scope>
    <source>
        <strain evidence="5">Bin2_2</strain>
    </source>
</reference>
<dbReference type="SMART" id="SM00387">
    <property type="entry name" value="HATPase_c"/>
    <property type="match status" value="1"/>
</dbReference>
<name>A0A7C9P9Q2_9PROT</name>
<organism evidence="5 6">
    <name type="scientific">Sulfuriferula multivorans</name>
    <dbReference type="NCBI Taxonomy" id="1559896"/>
    <lineage>
        <taxon>Bacteria</taxon>
        <taxon>Pseudomonadati</taxon>
        <taxon>Pseudomonadota</taxon>
        <taxon>Betaproteobacteria</taxon>
        <taxon>Nitrosomonadales</taxon>
        <taxon>Sulfuricellaceae</taxon>
        <taxon>Sulfuriferula</taxon>
    </lineage>
</organism>
<evidence type="ECO:0000313" key="6">
    <source>
        <dbReference type="Proteomes" id="UP000483432"/>
    </source>
</evidence>
<comment type="caution">
    <text evidence="5">The sequence shown here is derived from an EMBL/GenBank/DDBJ whole genome shotgun (WGS) entry which is preliminary data.</text>
</comment>
<accession>A0A7C9P9Q2</accession>
<keyword evidence="3" id="KW-0902">Two-component regulatory system</keyword>
<dbReference type="EMBL" id="JAAFGW010000311">
    <property type="protein sequence ID" value="NDP49579.1"/>
    <property type="molecule type" value="Genomic_DNA"/>
</dbReference>
<keyword evidence="2" id="KW-0418">Kinase</keyword>
<sequence length="147" mass="15977">MSAENDELLPVLASLKARVVPRFVAIGLQLDWRHDNTLHPSLQVAPHVTLQVLRIMQEALANVLKHARASVVSVHVYMLRDMLNILIKDDGVGMPDTRCAVGHGVANMHTRAGKIGASLEVSADGSGTTVFLSVPIPPYNPPRYTQV</sequence>
<proteinExistence type="predicted"/>
<dbReference type="PANTHER" id="PTHR24421">
    <property type="entry name" value="NITRATE/NITRITE SENSOR PROTEIN NARX-RELATED"/>
    <property type="match status" value="1"/>
</dbReference>
<feature type="domain" description="Histidine kinase/HSP90-like ATPase" evidence="4">
    <location>
        <begin position="47"/>
        <end position="138"/>
    </location>
</feature>
<evidence type="ECO:0000256" key="1">
    <source>
        <dbReference type="ARBA" id="ARBA00022679"/>
    </source>
</evidence>
<keyword evidence="1" id="KW-0808">Transferase</keyword>
<evidence type="ECO:0000259" key="4">
    <source>
        <dbReference type="SMART" id="SM00387"/>
    </source>
</evidence>
<protein>
    <recommendedName>
        <fullName evidence="4">Histidine kinase/HSP90-like ATPase domain-containing protein</fullName>
    </recommendedName>
</protein>